<organism evidence="1 2">
    <name type="scientific">Avena sativa</name>
    <name type="common">Oat</name>
    <dbReference type="NCBI Taxonomy" id="4498"/>
    <lineage>
        <taxon>Eukaryota</taxon>
        <taxon>Viridiplantae</taxon>
        <taxon>Streptophyta</taxon>
        <taxon>Embryophyta</taxon>
        <taxon>Tracheophyta</taxon>
        <taxon>Spermatophyta</taxon>
        <taxon>Magnoliopsida</taxon>
        <taxon>Liliopsida</taxon>
        <taxon>Poales</taxon>
        <taxon>Poaceae</taxon>
        <taxon>BOP clade</taxon>
        <taxon>Pooideae</taxon>
        <taxon>Poodae</taxon>
        <taxon>Poeae</taxon>
        <taxon>Poeae Chloroplast Group 1 (Aveneae type)</taxon>
        <taxon>Aveninae</taxon>
        <taxon>Avena</taxon>
    </lineage>
</organism>
<proteinExistence type="predicted"/>
<name>A0ACD5TI79_AVESA</name>
<reference evidence="1" key="1">
    <citation type="submission" date="2021-05" db="EMBL/GenBank/DDBJ databases">
        <authorList>
            <person name="Scholz U."/>
            <person name="Mascher M."/>
            <person name="Fiebig A."/>
        </authorList>
    </citation>
    <scope>NUCLEOTIDE SEQUENCE [LARGE SCALE GENOMIC DNA]</scope>
</reference>
<reference evidence="1" key="2">
    <citation type="submission" date="2025-09" db="UniProtKB">
        <authorList>
            <consortium name="EnsemblPlants"/>
        </authorList>
    </citation>
    <scope>IDENTIFICATION</scope>
</reference>
<evidence type="ECO:0000313" key="1">
    <source>
        <dbReference type="EnsemblPlants" id="AVESA.00010b.r2.1AG0058280.1.CDS.1"/>
    </source>
</evidence>
<dbReference type="Proteomes" id="UP001732700">
    <property type="component" value="Chromosome 1A"/>
</dbReference>
<evidence type="ECO:0000313" key="2">
    <source>
        <dbReference type="Proteomes" id="UP001732700"/>
    </source>
</evidence>
<sequence>MAAPRIRDRACGTCDLLLLVAFLLQLTKAAPGGWSGAPFSQSRSVKYWISCSEKVAPVVVAMALVAGTAPGNLRLSLLNHGAGVASSCWKLYNNPHYYFSPREEISSSSFRITPPSRRKDRTPMIVADFEDGDGSMERRLRRLGSGHGYGDGGGVTSVSVSELVARVEELGAELEFERRMRRKVEALNDALAAELAEERRRVEAERARMREEVDEERQMLRVAELWREERVRMKLDDARAAVEEKLREVVDAVHRAADAAVQGCSFCRTVSGGGSPIGGKASPASGQRSPASVQHGQQSPTGDQHGQQSPTGGQHGQSHRREATSGGGGGENPHIRRGIKGSVEYPRAVRVRPRGGERVDLVSNLECQRAQLRVLMRHRSPATDAMGLVDAAPDNLVV</sequence>
<protein>
    <submittedName>
        <fullName evidence="1">Uncharacterized protein</fullName>
    </submittedName>
</protein>
<accession>A0ACD5TI79</accession>
<dbReference type="EnsemblPlants" id="AVESA.00010b.r2.1AG0058280.1">
    <property type="protein sequence ID" value="AVESA.00010b.r2.1AG0058280.1.CDS.1"/>
    <property type="gene ID" value="AVESA.00010b.r2.1AG0058280"/>
</dbReference>
<keyword evidence="2" id="KW-1185">Reference proteome</keyword>